<dbReference type="AlphaFoldDB" id="A0A4V3SIK0"/>
<dbReference type="EMBL" id="ML220125">
    <property type="protein sequence ID" value="TGZ80355.1"/>
    <property type="molecule type" value="Genomic_DNA"/>
</dbReference>
<keyword evidence="6 8" id="KW-0472">Membrane</keyword>
<dbReference type="GO" id="GO:0000009">
    <property type="term" value="F:alpha-1,6-mannosyltransferase activity"/>
    <property type="evidence" value="ECO:0007669"/>
    <property type="project" value="TreeGrafter"/>
</dbReference>
<comment type="similarity">
    <text evidence="7">Belongs to the ANP1/MMN9/VAN1 family.</text>
</comment>
<evidence type="ECO:0000313" key="9">
    <source>
        <dbReference type="EMBL" id="TGZ80355.1"/>
    </source>
</evidence>
<reference evidence="9 10" key="1">
    <citation type="submission" date="2019-04" db="EMBL/GenBank/DDBJ databases">
        <title>Comparative genomics and transcriptomics to analyze fruiting body development in filamentous ascomycetes.</title>
        <authorList>
            <consortium name="DOE Joint Genome Institute"/>
            <person name="Lutkenhaus R."/>
            <person name="Traeger S."/>
            <person name="Breuer J."/>
            <person name="Kuo A."/>
            <person name="Lipzen A."/>
            <person name="Pangilinan J."/>
            <person name="Dilworth D."/>
            <person name="Sandor L."/>
            <person name="Poggeler S."/>
            <person name="Barry K."/>
            <person name="Grigoriev I.V."/>
            <person name="Nowrousian M."/>
        </authorList>
    </citation>
    <scope>NUCLEOTIDE SEQUENCE [LARGE SCALE GENOMIC DNA]</scope>
    <source>
        <strain evidence="9 10">CBS 389.68</strain>
    </source>
</reference>
<dbReference type="PANTHER" id="PTHR43083">
    <property type="entry name" value="MANNAN POLYMERASE II"/>
    <property type="match status" value="1"/>
</dbReference>
<keyword evidence="5" id="KW-0333">Golgi apparatus</keyword>
<dbReference type="GO" id="GO:0000032">
    <property type="term" value="P:cell wall mannoprotein biosynthetic process"/>
    <property type="evidence" value="ECO:0007669"/>
    <property type="project" value="TreeGrafter"/>
</dbReference>
<dbReference type="InParanoid" id="A0A4V3SIK0"/>
<dbReference type="Proteomes" id="UP000298138">
    <property type="component" value="Unassembled WGS sequence"/>
</dbReference>
<keyword evidence="3" id="KW-0735">Signal-anchor</keyword>
<evidence type="ECO:0000256" key="8">
    <source>
        <dbReference type="SAM" id="Phobius"/>
    </source>
</evidence>
<evidence type="ECO:0008006" key="11">
    <source>
        <dbReference type="Google" id="ProtNLM"/>
    </source>
</evidence>
<proteinExistence type="inferred from homology"/>
<evidence type="ECO:0000256" key="2">
    <source>
        <dbReference type="ARBA" id="ARBA00022692"/>
    </source>
</evidence>
<dbReference type="InterPro" id="IPR052086">
    <property type="entry name" value="Mannan_Polymerase_Subunit"/>
</dbReference>
<keyword evidence="10" id="KW-1185">Reference proteome</keyword>
<accession>A0A4V3SIK0</accession>
<dbReference type="Gene3D" id="3.90.550.10">
    <property type="entry name" value="Spore Coat Polysaccharide Biosynthesis Protein SpsA, Chain A"/>
    <property type="match status" value="1"/>
</dbReference>
<sequence>MLLPKGVNAKVLRDRIPSMANVFSFFCRARVLFLLVISIIVIAVWRGASSVAASSSSFLCFGPGQSPLDISRNDHAAWYQKQQTPVIYNHHKPIEVNATNWNVYNLNDVKSTEKGAQNKEKVLILTPLRDASQHLAKYFELLVKLTYPHDLIDVAFLVSDSKDDTLALLSKELERIQNKPDPKHGGPFRSVTIIQKDFGIEVSQDVQYRHSFAYQGPRRKALGAARNFLLYSALKPDHSWVHWRDVDIEDAPPNIIQDFIAHDKDIIVPNIWFHRYRDGRDVEGRFDYNSWQESAKGLKLAASLPKDTVLAEGYDEFDTGRTYLVKMGDWRKNKDVEVPLDGIGGVAILVKADIHRQGINFPSYAFENQAETEGFAKMAKRAGKQVIGLPNYVVWHVDTAEKGHLKNRPAY</sequence>
<dbReference type="STRING" id="341454.A0A4V3SIK0"/>
<dbReference type="SUPFAM" id="SSF53448">
    <property type="entry name" value="Nucleotide-diphospho-sugar transferases"/>
    <property type="match status" value="1"/>
</dbReference>
<keyword evidence="4 8" id="KW-1133">Transmembrane helix</keyword>
<dbReference type="Pfam" id="PF03452">
    <property type="entry name" value="Anp1"/>
    <property type="match status" value="1"/>
</dbReference>
<dbReference type="InterPro" id="IPR029044">
    <property type="entry name" value="Nucleotide-diphossugar_trans"/>
</dbReference>
<name>A0A4V3SIK0_9PEZI</name>
<keyword evidence="2 8" id="KW-0812">Transmembrane</keyword>
<dbReference type="GO" id="GO:0000136">
    <property type="term" value="C:mannan polymerase complex"/>
    <property type="evidence" value="ECO:0007669"/>
    <property type="project" value="TreeGrafter"/>
</dbReference>
<evidence type="ECO:0000256" key="3">
    <source>
        <dbReference type="ARBA" id="ARBA00022968"/>
    </source>
</evidence>
<evidence type="ECO:0000256" key="1">
    <source>
        <dbReference type="ARBA" id="ARBA00004323"/>
    </source>
</evidence>
<comment type="subcellular location">
    <subcellularLocation>
        <location evidence="1">Golgi apparatus membrane</location>
        <topology evidence="1">Single-pass type II membrane protein</topology>
    </subcellularLocation>
</comment>
<gene>
    <name evidence="9" type="ORF">EX30DRAFT_307675</name>
</gene>
<dbReference type="PANTHER" id="PTHR43083:SF4">
    <property type="entry name" value="N-GLYCOSYL-TRANSFERASE (AFU_ORTHOLOGUE AFUA_4G06870)"/>
    <property type="match status" value="1"/>
</dbReference>
<evidence type="ECO:0000256" key="5">
    <source>
        <dbReference type="ARBA" id="ARBA00023034"/>
    </source>
</evidence>
<evidence type="ECO:0000313" key="10">
    <source>
        <dbReference type="Proteomes" id="UP000298138"/>
    </source>
</evidence>
<protein>
    <recommendedName>
        <fullName evidence="11">Mannan polymerase II complex ANP1 subunit</fullName>
    </recommendedName>
</protein>
<dbReference type="GO" id="GO:0006487">
    <property type="term" value="P:protein N-linked glycosylation"/>
    <property type="evidence" value="ECO:0007669"/>
    <property type="project" value="TreeGrafter"/>
</dbReference>
<feature type="transmembrane region" description="Helical" evidence="8">
    <location>
        <begin position="21"/>
        <end position="45"/>
    </location>
</feature>
<evidence type="ECO:0000256" key="4">
    <source>
        <dbReference type="ARBA" id="ARBA00022989"/>
    </source>
</evidence>
<evidence type="ECO:0000256" key="6">
    <source>
        <dbReference type="ARBA" id="ARBA00023136"/>
    </source>
</evidence>
<dbReference type="FunFam" id="3.90.550.10:FF:000017">
    <property type="entry name" value="Mannan polymerase II complex ANP1 subunit"/>
    <property type="match status" value="1"/>
</dbReference>
<evidence type="ECO:0000256" key="7">
    <source>
        <dbReference type="ARBA" id="ARBA00037964"/>
    </source>
</evidence>
<organism evidence="9 10">
    <name type="scientific">Ascodesmis nigricans</name>
    <dbReference type="NCBI Taxonomy" id="341454"/>
    <lineage>
        <taxon>Eukaryota</taxon>
        <taxon>Fungi</taxon>
        <taxon>Dikarya</taxon>
        <taxon>Ascomycota</taxon>
        <taxon>Pezizomycotina</taxon>
        <taxon>Pezizomycetes</taxon>
        <taxon>Pezizales</taxon>
        <taxon>Ascodesmidaceae</taxon>
        <taxon>Ascodesmis</taxon>
    </lineage>
</organism>
<dbReference type="OrthoDB" id="204164at2759"/>